<evidence type="ECO:0000313" key="3">
    <source>
        <dbReference type="Proteomes" id="UP000054387"/>
    </source>
</evidence>
<dbReference type="OrthoDB" id="380953at2157"/>
<dbReference type="AlphaFoldDB" id="A0A0W1R8F1"/>
<organism evidence="2 3">
    <name type="scientific">Haloprofundus marisrubri</name>
    <dbReference type="NCBI Taxonomy" id="1514971"/>
    <lineage>
        <taxon>Archaea</taxon>
        <taxon>Methanobacteriati</taxon>
        <taxon>Methanobacteriota</taxon>
        <taxon>Stenosarchaea group</taxon>
        <taxon>Halobacteria</taxon>
        <taxon>Halobacteriales</taxon>
        <taxon>Haloferacaceae</taxon>
        <taxon>Haloprofundus</taxon>
    </lineage>
</organism>
<dbReference type="STRING" id="1514971.AUR64_16440"/>
<proteinExistence type="predicted"/>
<keyword evidence="1" id="KW-0472">Membrane</keyword>
<comment type="caution">
    <text evidence="2">The sequence shown here is derived from an EMBL/GenBank/DDBJ whole genome shotgun (WGS) entry which is preliminary data.</text>
</comment>
<gene>
    <name evidence="2" type="ORF">AUR64_16440</name>
</gene>
<protein>
    <submittedName>
        <fullName evidence="2">Uncharacterized protein</fullName>
    </submittedName>
</protein>
<dbReference type="EMBL" id="LOPU01000029">
    <property type="protein sequence ID" value="KTG09367.1"/>
    <property type="molecule type" value="Genomic_DNA"/>
</dbReference>
<evidence type="ECO:0000256" key="1">
    <source>
        <dbReference type="SAM" id="Phobius"/>
    </source>
</evidence>
<dbReference type="Proteomes" id="UP000054387">
    <property type="component" value="Unassembled WGS sequence"/>
</dbReference>
<keyword evidence="3" id="KW-1185">Reference proteome</keyword>
<keyword evidence="1" id="KW-1133">Transmembrane helix</keyword>
<feature type="transmembrane region" description="Helical" evidence="1">
    <location>
        <begin position="80"/>
        <end position="99"/>
    </location>
</feature>
<sequence>MIAVDSVGGETAVVVVALLGFVVALLLGIGVAYKLLTGYRRTRTPEMLQLAVGLLLLTTVPILLRVLLPTFTGISPVSRSLLVSGCELSGLLVVLGVIYDAR</sequence>
<dbReference type="RefSeq" id="WP_058582519.1">
    <property type="nucleotide sequence ID" value="NZ_LOPU01000029.1"/>
</dbReference>
<reference evidence="2 3" key="1">
    <citation type="submission" date="2015-12" db="EMBL/GenBank/DDBJ databases">
        <title>Haloprofundus marisrubri gen. nov., sp. nov., an extremely halophilic archaeon isolated from the Discovery deep brine-seawater interface in the Red Sea.</title>
        <authorList>
            <person name="Zhang G."/>
            <person name="Stingl U."/>
            <person name="Rashid M."/>
        </authorList>
    </citation>
    <scope>NUCLEOTIDE SEQUENCE [LARGE SCALE GENOMIC DNA]</scope>
    <source>
        <strain evidence="2 3">SB9</strain>
    </source>
</reference>
<feature type="transmembrane region" description="Helical" evidence="1">
    <location>
        <begin position="48"/>
        <end position="68"/>
    </location>
</feature>
<evidence type="ECO:0000313" key="2">
    <source>
        <dbReference type="EMBL" id="KTG09367.1"/>
    </source>
</evidence>
<feature type="transmembrane region" description="Helical" evidence="1">
    <location>
        <begin position="12"/>
        <end position="36"/>
    </location>
</feature>
<name>A0A0W1R8F1_9EURY</name>
<accession>A0A0W1R8F1</accession>
<keyword evidence="1" id="KW-0812">Transmembrane</keyword>